<name>A0AAP4D3Z8_9ENTR</name>
<dbReference type="AlphaFoldDB" id="A0AAP4D3Z8"/>
<evidence type="ECO:0000313" key="3">
    <source>
        <dbReference type="Proteomes" id="UP001223214"/>
    </source>
</evidence>
<comment type="caution">
    <text evidence="2">The sequence shown here is derived from an EMBL/GenBank/DDBJ whole genome shotgun (WGS) entry which is preliminary data.</text>
</comment>
<organism evidence="2 3">
    <name type="scientific">Lelliottia wanjuensis</name>
    <dbReference type="NCBI Taxonomy" id="3050585"/>
    <lineage>
        <taxon>Bacteria</taxon>
        <taxon>Pseudomonadati</taxon>
        <taxon>Pseudomonadota</taxon>
        <taxon>Gammaproteobacteria</taxon>
        <taxon>Enterobacterales</taxon>
        <taxon>Enterobacteriaceae</taxon>
        <taxon>Lelliottia</taxon>
    </lineage>
</organism>
<keyword evidence="1" id="KW-0732">Signal</keyword>
<dbReference type="EMBL" id="JASSOM010000060">
    <property type="protein sequence ID" value="MDK9364602.1"/>
    <property type="molecule type" value="Genomic_DNA"/>
</dbReference>
<sequence length="205" mass="23774">MKYLLFILCLIFLPQYVLASNAEVQGVHRVFSVSEHNPYIIQRIMTITGRQEYVFVCMDYNKSEIYTGEYGAFSGFYQCKLLSMEDGVDVFQPVMDWGVTETRARFSLSQIIGGCKDHPLYGHRREFLVRGMKIRINIYDFSPMKSPESFWKVYNFKLQLDITNYPHATSAFSGYASEMCLSDSEKTDQFGNLIDDARIITENTY</sequence>
<protein>
    <submittedName>
        <fullName evidence="2">Uncharacterized protein</fullName>
    </submittedName>
</protein>
<feature type="signal peptide" evidence="1">
    <location>
        <begin position="1"/>
        <end position="19"/>
    </location>
</feature>
<feature type="chain" id="PRO_5042997500" evidence="1">
    <location>
        <begin position="20"/>
        <end position="205"/>
    </location>
</feature>
<evidence type="ECO:0000256" key="1">
    <source>
        <dbReference type="SAM" id="SignalP"/>
    </source>
</evidence>
<evidence type="ECO:0000313" key="2">
    <source>
        <dbReference type="EMBL" id="MDK9364602.1"/>
    </source>
</evidence>
<keyword evidence="3" id="KW-1185">Reference proteome</keyword>
<dbReference type="Proteomes" id="UP001223214">
    <property type="component" value="Unassembled WGS sequence"/>
</dbReference>
<accession>A0AAP4D3Z8</accession>
<dbReference type="RefSeq" id="WP_285149076.1">
    <property type="nucleotide sequence ID" value="NZ_JASSOM010000060.1"/>
</dbReference>
<reference evidence="2 3" key="1">
    <citation type="submission" date="2023-06" db="EMBL/GenBank/DDBJ databases">
        <title>Identification and characterization of antibiotic-resistant Gram-negative bacteria.</title>
        <authorList>
            <person name="Cho G.-S."/>
            <person name="Lee J."/>
            <person name="Tai E."/>
            <person name="Jeong S."/>
            <person name="Kim I."/>
            <person name="Kim B.-E."/>
            <person name="Jeong M.-I."/>
            <person name="Oh K.-K."/>
            <person name="Franz C.M.A.P."/>
        </authorList>
    </citation>
    <scope>NUCLEOTIDE SEQUENCE [LARGE SCALE GENOMIC DNA]</scope>
    <source>
        <strain evidence="2 3">V106_12</strain>
    </source>
</reference>
<gene>
    <name evidence="2" type="ORF">QQF32_15490</name>
</gene>
<proteinExistence type="predicted"/>